<reference evidence="2" key="1">
    <citation type="submission" date="2014-08" db="EMBL/GenBank/DDBJ databases">
        <authorList>
            <person name="Edwards T."/>
        </authorList>
    </citation>
    <scope>NUCLEOTIDE SEQUENCE [LARGE SCALE GENOMIC DNA]</scope>
</reference>
<evidence type="ECO:0000313" key="1">
    <source>
        <dbReference type="EMBL" id="CDX58896.1"/>
    </source>
</evidence>
<dbReference type="Pfam" id="PF04199">
    <property type="entry name" value="Cyclase"/>
    <property type="match status" value="1"/>
</dbReference>
<evidence type="ECO:0000313" key="2">
    <source>
        <dbReference type="Proteomes" id="UP000182888"/>
    </source>
</evidence>
<proteinExistence type="predicted"/>
<dbReference type="EMBL" id="CCND01000017">
    <property type="protein sequence ID" value="CDX58896.1"/>
    <property type="molecule type" value="Genomic_DNA"/>
</dbReference>
<sequence length="289" mass="30464">MKNAWGKWGDADERGALNRIGAADVLGAAQLVRQGKVLSLAQQISPTMAVPKSRPGIMHFMNRDGGDYAAGRRRPGGFQVADDTVVMPLHAGTHIDALCHCWYDDTLYNGFAATEIKSNGAARLGVDKLGPIAARGVLLDFVELNGAPLHDGFAIGPRMLAAAVERAGLVVRQGDAVLLRTGWQERSQDGEAVDFDKEPGLDLDAALVLAEAGVALVGADNFAVEVLPFSEGTVFPVHQRLIRDYGMPLLEGLVLAPLAGEGISEFLFVAAALPIRGATGSPLNPVAIL</sequence>
<dbReference type="GO" id="GO:0019441">
    <property type="term" value="P:L-tryptophan catabolic process to kynurenine"/>
    <property type="evidence" value="ECO:0007669"/>
    <property type="project" value="InterPro"/>
</dbReference>
<protein>
    <submittedName>
        <fullName evidence="1">Cyclase family protein</fullName>
    </submittedName>
</protein>
<name>A0A0K2W0Y8_MESPL</name>
<dbReference type="PANTHER" id="PTHR34861:SF10">
    <property type="entry name" value="CYCLASE"/>
    <property type="match status" value="1"/>
</dbReference>
<dbReference type="InterPro" id="IPR037175">
    <property type="entry name" value="KFase_sf"/>
</dbReference>
<organism evidence="1 2">
    <name type="scientific">Mesorhizobium plurifarium</name>
    <dbReference type="NCBI Taxonomy" id="69974"/>
    <lineage>
        <taxon>Bacteria</taxon>
        <taxon>Pseudomonadati</taxon>
        <taxon>Pseudomonadota</taxon>
        <taxon>Alphaproteobacteria</taxon>
        <taxon>Hyphomicrobiales</taxon>
        <taxon>Phyllobacteriaceae</taxon>
        <taxon>Mesorhizobium</taxon>
    </lineage>
</organism>
<dbReference type="GO" id="GO:0004061">
    <property type="term" value="F:arylformamidase activity"/>
    <property type="evidence" value="ECO:0007669"/>
    <property type="project" value="InterPro"/>
</dbReference>
<dbReference type="PANTHER" id="PTHR34861">
    <property type="match status" value="1"/>
</dbReference>
<gene>
    <name evidence="1" type="ORF">MPL1032_240313</name>
</gene>
<dbReference type="Proteomes" id="UP000182888">
    <property type="component" value="Unassembled WGS sequence"/>
</dbReference>
<dbReference type="AlphaFoldDB" id="A0A0K2W0Y8"/>
<dbReference type="Gene3D" id="3.50.30.50">
    <property type="entry name" value="Putative cyclase"/>
    <property type="match status" value="1"/>
</dbReference>
<dbReference type="SUPFAM" id="SSF102198">
    <property type="entry name" value="Putative cyclase"/>
    <property type="match status" value="1"/>
</dbReference>
<dbReference type="InterPro" id="IPR007325">
    <property type="entry name" value="KFase/CYL"/>
</dbReference>
<accession>A0A0K2W0Y8</accession>